<dbReference type="EMBL" id="LT598447">
    <property type="protein sequence ID" value="SCV05243.1"/>
    <property type="molecule type" value="Genomic_DNA"/>
</dbReference>
<evidence type="ECO:0000313" key="6">
    <source>
        <dbReference type="EMBL" id="SCV05243.1"/>
    </source>
</evidence>
<name>A0A1G4KLG7_9SACH</name>
<feature type="transmembrane region" description="Helical" evidence="5">
    <location>
        <begin position="76"/>
        <end position="95"/>
    </location>
</feature>
<evidence type="ECO:0000256" key="5">
    <source>
        <dbReference type="SAM" id="Phobius"/>
    </source>
</evidence>
<keyword evidence="3 5" id="KW-1133">Transmembrane helix</keyword>
<evidence type="ECO:0000256" key="1">
    <source>
        <dbReference type="ARBA" id="ARBA00004127"/>
    </source>
</evidence>
<proteinExistence type="predicted"/>
<dbReference type="InterPro" id="IPR006838">
    <property type="entry name" value="ADTRP_AIG1"/>
</dbReference>
<dbReference type="Pfam" id="PF04750">
    <property type="entry name" value="Far-17a_AIG1"/>
    <property type="match status" value="1"/>
</dbReference>
<evidence type="ECO:0000313" key="7">
    <source>
        <dbReference type="Proteomes" id="UP000189911"/>
    </source>
</evidence>
<dbReference type="GO" id="GO:0012505">
    <property type="term" value="C:endomembrane system"/>
    <property type="evidence" value="ECO:0007669"/>
    <property type="project" value="UniProtKB-SubCell"/>
</dbReference>
<evidence type="ECO:0000256" key="4">
    <source>
        <dbReference type="ARBA" id="ARBA00023136"/>
    </source>
</evidence>
<gene>
    <name evidence="6" type="ORF">LANO_0H03202G</name>
</gene>
<evidence type="ECO:0000256" key="2">
    <source>
        <dbReference type="ARBA" id="ARBA00022692"/>
    </source>
</evidence>
<comment type="subcellular location">
    <subcellularLocation>
        <location evidence="1">Endomembrane system</location>
        <topology evidence="1">Multi-pass membrane protein</topology>
    </subcellularLocation>
</comment>
<feature type="transmembrane region" description="Helical" evidence="5">
    <location>
        <begin position="12"/>
        <end position="30"/>
    </location>
</feature>
<dbReference type="Proteomes" id="UP000189911">
    <property type="component" value="Chromosome H"/>
</dbReference>
<keyword evidence="7" id="KW-1185">Reference proteome</keyword>
<evidence type="ECO:0000256" key="3">
    <source>
        <dbReference type="ARBA" id="ARBA00022989"/>
    </source>
</evidence>
<keyword evidence="2 5" id="KW-0812">Transmembrane</keyword>
<feature type="transmembrane region" description="Helical" evidence="5">
    <location>
        <begin position="115"/>
        <end position="138"/>
    </location>
</feature>
<accession>A0A1G4KLG7</accession>
<sequence length="221" mass="24770">MNASAKSVLINFASLCTSSWGLYGAASVALPSSLARAGHRQFLTNIAVTITIINNLVNLVSHLRFGRGLKHASRQFTLPMALVLETVVAAVYWPLRLFFLPLIMHNVNDNSRMPLSVPVDCAIHLMPLVFLALDYLVVESAPFQMSLKRAWVIVTALGLGYNRYLTWLIDRDAGEVYPYPFLDVPEPFKSAIFVAVTNVAWGFYVMYKRAHLSMRRKPKVN</sequence>
<feature type="transmembrane region" description="Helical" evidence="5">
    <location>
        <begin position="42"/>
        <end position="64"/>
    </location>
</feature>
<reference evidence="7" key="1">
    <citation type="submission" date="2016-03" db="EMBL/GenBank/DDBJ databases">
        <authorList>
            <person name="Devillers Hugo."/>
        </authorList>
    </citation>
    <scope>NUCLEOTIDE SEQUENCE [LARGE SCALE GENOMIC DNA]</scope>
</reference>
<feature type="transmembrane region" description="Helical" evidence="5">
    <location>
        <begin position="189"/>
        <end position="207"/>
    </location>
</feature>
<dbReference type="AlphaFoldDB" id="A0A1G4KLG7"/>
<organism evidence="6 7">
    <name type="scientific">Lachancea nothofagi CBS 11611</name>
    <dbReference type="NCBI Taxonomy" id="1266666"/>
    <lineage>
        <taxon>Eukaryota</taxon>
        <taxon>Fungi</taxon>
        <taxon>Dikarya</taxon>
        <taxon>Ascomycota</taxon>
        <taxon>Saccharomycotina</taxon>
        <taxon>Saccharomycetes</taxon>
        <taxon>Saccharomycetales</taxon>
        <taxon>Saccharomycetaceae</taxon>
        <taxon>Lachancea</taxon>
    </lineage>
</organism>
<dbReference type="OrthoDB" id="1898221at2759"/>
<protein>
    <submittedName>
        <fullName evidence="6">LANO_0H03202g1_1</fullName>
    </submittedName>
</protein>
<keyword evidence="4 5" id="KW-0472">Membrane</keyword>
<dbReference type="GO" id="GO:0016020">
    <property type="term" value="C:membrane"/>
    <property type="evidence" value="ECO:0007669"/>
    <property type="project" value="InterPro"/>
</dbReference>
<feature type="transmembrane region" description="Helical" evidence="5">
    <location>
        <begin position="150"/>
        <end position="169"/>
    </location>
</feature>
<dbReference type="PANTHER" id="PTHR10989:SF16">
    <property type="entry name" value="AT02829P-RELATED"/>
    <property type="match status" value="1"/>
</dbReference>
<dbReference type="PANTHER" id="PTHR10989">
    <property type="entry name" value="ANDROGEN-INDUCED PROTEIN 1-RELATED"/>
    <property type="match status" value="1"/>
</dbReference>